<evidence type="ECO:0000259" key="2">
    <source>
        <dbReference type="Pfam" id="PF10680"/>
    </source>
</evidence>
<feature type="compositionally biased region" description="Basic and acidic residues" evidence="1">
    <location>
        <begin position="325"/>
        <end position="341"/>
    </location>
</feature>
<dbReference type="InParanoid" id="A0A1J7J424"/>
<reference evidence="3 4" key="1">
    <citation type="submission" date="2016-10" db="EMBL/GenBank/DDBJ databases">
        <title>Draft genome sequence of Coniochaeta ligniaria NRRL30616, a lignocellulolytic fungus for bioabatement of inhibitors in plant biomass hydrolysates.</title>
        <authorList>
            <consortium name="DOE Joint Genome Institute"/>
            <person name="Jimenez D.J."/>
            <person name="Hector R.E."/>
            <person name="Riley R."/>
            <person name="Sun H."/>
            <person name="Grigoriev I.V."/>
            <person name="Van Elsas J.D."/>
            <person name="Nichols N.N."/>
        </authorList>
    </citation>
    <scope>NUCLEOTIDE SEQUENCE [LARGE SCALE GENOMIC DNA]</scope>
    <source>
        <strain evidence="3 4">NRRL 30616</strain>
    </source>
</reference>
<feature type="compositionally biased region" description="Basic residues" evidence="1">
    <location>
        <begin position="375"/>
        <end position="392"/>
    </location>
</feature>
<feature type="compositionally biased region" description="Basic and acidic residues" evidence="1">
    <location>
        <begin position="609"/>
        <end position="618"/>
    </location>
</feature>
<feature type="compositionally biased region" description="Basic and acidic residues" evidence="1">
    <location>
        <begin position="216"/>
        <end position="229"/>
    </location>
</feature>
<evidence type="ECO:0000313" key="3">
    <source>
        <dbReference type="EMBL" id="OIW23932.1"/>
    </source>
</evidence>
<dbReference type="Pfam" id="PF10680">
    <property type="entry name" value="RRN9"/>
    <property type="match status" value="1"/>
</dbReference>
<feature type="compositionally biased region" description="Basic and acidic residues" evidence="1">
    <location>
        <begin position="393"/>
        <end position="402"/>
    </location>
</feature>
<feature type="region of interest" description="Disordered" evidence="1">
    <location>
        <begin position="283"/>
        <end position="341"/>
    </location>
</feature>
<evidence type="ECO:0000256" key="1">
    <source>
        <dbReference type="SAM" id="MobiDB-lite"/>
    </source>
</evidence>
<organism evidence="3 4">
    <name type="scientific">Coniochaeta ligniaria NRRL 30616</name>
    <dbReference type="NCBI Taxonomy" id="1408157"/>
    <lineage>
        <taxon>Eukaryota</taxon>
        <taxon>Fungi</taxon>
        <taxon>Dikarya</taxon>
        <taxon>Ascomycota</taxon>
        <taxon>Pezizomycotina</taxon>
        <taxon>Sordariomycetes</taxon>
        <taxon>Sordariomycetidae</taxon>
        <taxon>Coniochaetales</taxon>
        <taxon>Coniochaetaceae</taxon>
        <taxon>Coniochaeta</taxon>
    </lineage>
</organism>
<dbReference type="InterPro" id="IPR019622">
    <property type="entry name" value="Rrn9_dom"/>
</dbReference>
<feature type="region of interest" description="Disordered" evidence="1">
    <location>
        <begin position="111"/>
        <end position="150"/>
    </location>
</feature>
<dbReference type="STRING" id="1408157.A0A1J7J424"/>
<sequence>MSNSGDKEWDKYTDEIRSIASEDLHETRPNRWTGPASTWRKLTAEDRQTYAALEAVRNRDLSVHLYNAFALKRGGYRGGPDAEDVNKETGALAASHDDAWGPDKAWTAWPLSLDRVPPTDFMPRNDDDDEDGRTFRRPVSRAGPGTELEEELSATILRLAKEKFRQRGLGEEDAPVQQAVRSVETNGGEESDISLPKIKPEPQSGLEEEDEEEAEVEKVEPEAPLEARSKRQRTGSPMLIPTVSADDELSYELLRPVTRHLLTKLDKTLTVLHNARVAGIAYGSDSEQEERVEEAQHKSPTNRSKRKIWLGDDEDPEVPAKPTSRKIELHTPQEGETEREMRVRLARKYHRRIPRFSDDEGETTAAETGGSRTDRRQKRTRVTTRSMSRKSPGKPDPDVHRGKRLDDWALRDWSDVLGAAALAGFSPNVIARATQRCADLFGQGMEFNTLAEEPATGQNKRSRTTRYVPGEQVLPTDDEEVDETEGYRSEAEQIRAVSRASSVILDGSLSEEDESAGTTRRSRQRGRGQRSRRSYSVGPSVVRLYCPYPTCSGAINGFSRRSNLKQHLVVAHGKNPDVVSEDEDDRDEVHGAVHVDGFLKPIRPRKGWRGGDIKESNARKQLRGRKKTRAGTPPPRHFYSDDGYYAEVNDDDLIKNEDDQDYV</sequence>
<proteinExistence type="predicted"/>
<keyword evidence="4" id="KW-1185">Reference proteome</keyword>
<evidence type="ECO:0000313" key="4">
    <source>
        <dbReference type="Proteomes" id="UP000182658"/>
    </source>
</evidence>
<feature type="region of interest" description="Disordered" evidence="1">
    <location>
        <begin position="508"/>
        <end position="536"/>
    </location>
</feature>
<feature type="region of interest" description="Disordered" evidence="1">
    <location>
        <begin position="354"/>
        <end position="402"/>
    </location>
</feature>
<feature type="compositionally biased region" description="Basic residues" evidence="1">
    <location>
        <begin position="520"/>
        <end position="533"/>
    </location>
</feature>
<feature type="region of interest" description="Disordered" evidence="1">
    <location>
        <begin position="166"/>
        <end position="240"/>
    </location>
</feature>
<dbReference type="Proteomes" id="UP000182658">
    <property type="component" value="Unassembled WGS sequence"/>
</dbReference>
<feature type="region of interest" description="Disordered" evidence="1">
    <location>
        <begin position="606"/>
        <end position="643"/>
    </location>
</feature>
<dbReference type="AlphaFoldDB" id="A0A1J7J424"/>
<gene>
    <name evidence="3" type="ORF">CONLIGDRAFT_116059</name>
</gene>
<protein>
    <recommendedName>
        <fullName evidence="2">Rrn9 domain-containing protein</fullName>
    </recommendedName>
</protein>
<dbReference type="OrthoDB" id="5412288at2759"/>
<feature type="domain" description="Rrn9" evidence="2">
    <location>
        <begin position="53"/>
        <end position="120"/>
    </location>
</feature>
<accession>A0A1J7J424</accession>
<feature type="compositionally biased region" description="Basic residues" evidence="1">
    <location>
        <begin position="620"/>
        <end position="629"/>
    </location>
</feature>
<name>A0A1J7J424_9PEZI</name>
<feature type="region of interest" description="Disordered" evidence="1">
    <location>
        <begin position="474"/>
        <end position="493"/>
    </location>
</feature>
<feature type="compositionally biased region" description="Acidic residues" evidence="1">
    <location>
        <begin position="206"/>
        <end position="215"/>
    </location>
</feature>
<dbReference type="EMBL" id="KV875105">
    <property type="protein sequence ID" value="OIW23932.1"/>
    <property type="molecule type" value="Genomic_DNA"/>
</dbReference>